<dbReference type="InterPro" id="IPR017871">
    <property type="entry name" value="ABC_transporter-like_CS"/>
</dbReference>
<dbReference type="InterPro" id="IPR003593">
    <property type="entry name" value="AAA+_ATPase"/>
</dbReference>
<evidence type="ECO:0000313" key="8">
    <source>
        <dbReference type="Proteomes" id="UP000305267"/>
    </source>
</evidence>
<dbReference type="AlphaFoldDB" id="A0A5C4L7W5"/>
<dbReference type="GO" id="GO:0016887">
    <property type="term" value="F:ATP hydrolysis activity"/>
    <property type="evidence" value="ECO:0007669"/>
    <property type="project" value="InterPro"/>
</dbReference>
<evidence type="ECO:0000259" key="6">
    <source>
        <dbReference type="PROSITE" id="PS50893"/>
    </source>
</evidence>
<reference evidence="7 8" key="1">
    <citation type="submission" date="2019-06" db="EMBL/GenBank/DDBJ databases">
        <title>Genome of Methylobacterium sp. 17Sr1-39.</title>
        <authorList>
            <person name="Seo T."/>
        </authorList>
    </citation>
    <scope>NUCLEOTIDE SEQUENCE [LARGE SCALE GENOMIC DNA]</scope>
    <source>
        <strain evidence="7 8">17Sr1-39</strain>
    </source>
</reference>
<dbReference type="GO" id="GO:0015658">
    <property type="term" value="F:branched-chain amino acid transmembrane transporter activity"/>
    <property type="evidence" value="ECO:0007669"/>
    <property type="project" value="TreeGrafter"/>
</dbReference>
<dbReference type="GO" id="GO:0005524">
    <property type="term" value="F:ATP binding"/>
    <property type="evidence" value="ECO:0007669"/>
    <property type="project" value="UniProtKB-KW"/>
</dbReference>
<comment type="caution">
    <text evidence="7">The sequence shown here is derived from an EMBL/GenBank/DDBJ whole genome shotgun (WGS) entry which is preliminary data.</text>
</comment>
<evidence type="ECO:0000313" key="7">
    <source>
        <dbReference type="EMBL" id="TNC08171.1"/>
    </source>
</evidence>
<dbReference type="PANTHER" id="PTHR43820">
    <property type="entry name" value="HIGH-AFFINITY BRANCHED-CHAIN AMINO ACID TRANSPORT ATP-BINDING PROTEIN LIVF"/>
    <property type="match status" value="1"/>
</dbReference>
<dbReference type="InterPro" id="IPR027417">
    <property type="entry name" value="P-loop_NTPase"/>
</dbReference>
<gene>
    <name evidence="7" type="ORF">FF100_30115</name>
</gene>
<dbReference type="SUPFAM" id="SSF52540">
    <property type="entry name" value="P-loop containing nucleoside triphosphate hydrolases"/>
    <property type="match status" value="1"/>
</dbReference>
<proteinExistence type="inferred from homology"/>
<evidence type="ECO:0000256" key="1">
    <source>
        <dbReference type="ARBA" id="ARBA00005417"/>
    </source>
</evidence>
<keyword evidence="5" id="KW-0029">Amino-acid transport</keyword>
<dbReference type="Proteomes" id="UP000305267">
    <property type="component" value="Unassembled WGS sequence"/>
</dbReference>
<keyword evidence="2" id="KW-0813">Transport</keyword>
<dbReference type="OrthoDB" id="9779872at2"/>
<protein>
    <submittedName>
        <fullName evidence="7">ABC transporter ATP-binding protein</fullName>
    </submittedName>
</protein>
<dbReference type="GO" id="GO:0015807">
    <property type="term" value="P:L-amino acid transport"/>
    <property type="evidence" value="ECO:0007669"/>
    <property type="project" value="TreeGrafter"/>
</dbReference>
<accession>A0A5C4L7W5</accession>
<dbReference type="InterPro" id="IPR003439">
    <property type="entry name" value="ABC_transporter-like_ATP-bd"/>
</dbReference>
<comment type="similarity">
    <text evidence="1">Belongs to the ABC transporter superfamily.</text>
</comment>
<dbReference type="PROSITE" id="PS00211">
    <property type="entry name" value="ABC_TRANSPORTER_1"/>
    <property type="match status" value="1"/>
</dbReference>
<name>A0A5C4L7W5_9HYPH</name>
<evidence type="ECO:0000256" key="4">
    <source>
        <dbReference type="ARBA" id="ARBA00022840"/>
    </source>
</evidence>
<dbReference type="Gene3D" id="3.40.50.300">
    <property type="entry name" value="P-loop containing nucleotide triphosphate hydrolases"/>
    <property type="match status" value="1"/>
</dbReference>
<dbReference type="PROSITE" id="PS50893">
    <property type="entry name" value="ABC_TRANSPORTER_2"/>
    <property type="match status" value="1"/>
</dbReference>
<dbReference type="RefSeq" id="WP_139039634.1">
    <property type="nucleotide sequence ID" value="NZ_VDDA01000026.1"/>
</dbReference>
<feature type="domain" description="ABC transporter" evidence="6">
    <location>
        <begin position="28"/>
        <end position="257"/>
    </location>
</feature>
<evidence type="ECO:0000256" key="2">
    <source>
        <dbReference type="ARBA" id="ARBA00022448"/>
    </source>
</evidence>
<dbReference type="SMART" id="SM00382">
    <property type="entry name" value="AAA"/>
    <property type="match status" value="1"/>
</dbReference>
<dbReference type="Pfam" id="PF00005">
    <property type="entry name" value="ABC_tran"/>
    <property type="match status" value="1"/>
</dbReference>
<keyword evidence="3" id="KW-0547">Nucleotide-binding</keyword>
<organism evidence="7 8">
    <name type="scientific">Methylobacterium terricola</name>
    <dbReference type="NCBI Taxonomy" id="2583531"/>
    <lineage>
        <taxon>Bacteria</taxon>
        <taxon>Pseudomonadati</taxon>
        <taxon>Pseudomonadota</taxon>
        <taxon>Alphaproteobacteria</taxon>
        <taxon>Hyphomicrobiales</taxon>
        <taxon>Methylobacteriaceae</taxon>
        <taxon>Methylobacterium</taxon>
    </lineage>
</organism>
<dbReference type="InterPro" id="IPR052156">
    <property type="entry name" value="BCAA_Transport_ATP-bd_LivF"/>
</dbReference>
<evidence type="ECO:0000256" key="3">
    <source>
        <dbReference type="ARBA" id="ARBA00022741"/>
    </source>
</evidence>
<dbReference type="PANTHER" id="PTHR43820:SF4">
    <property type="entry name" value="HIGH-AFFINITY BRANCHED-CHAIN AMINO ACID TRANSPORT ATP-BINDING PROTEIN LIVF"/>
    <property type="match status" value="1"/>
</dbReference>
<dbReference type="CDD" id="cd03224">
    <property type="entry name" value="ABC_TM1139_LivF_branched"/>
    <property type="match status" value="1"/>
</dbReference>
<keyword evidence="8" id="KW-1185">Reference proteome</keyword>
<keyword evidence="4 7" id="KW-0067">ATP-binding</keyword>
<sequence length="258" mass="27075">MKPAVDKALGRLRASGPAPSPAGLVPAIAVAGLSAGYGGRPVLSDLSLSVPESEVLCLIGHNGAGKSTLLKLLFGLHPPTGGTIRLRGTELVPHPSAMAAAGIAYVPEGRGVFPGLTVKENFRLALWSAGLKGGEAAARTEEVLVILPRIKEFWTKRAGQLSGGQQQMVSIGRALLSRPSILLLDEPSIGLAPKLFQDLMAPIRALQQQRGMTILLVEQNVGEAFAISDSVVVMKSGQVIERGVPADFADHARLMELF</sequence>
<evidence type="ECO:0000256" key="5">
    <source>
        <dbReference type="ARBA" id="ARBA00022970"/>
    </source>
</evidence>
<dbReference type="EMBL" id="VDDA01000026">
    <property type="protein sequence ID" value="TNC08171.1"/>
    <property type="molecule type" value="Genomic_DNA"/>
</dbReference>